<accession>A0AAX4MXG4</accession>
<evidence type="ECO:0000313" key="2">
    <source>
        <dbReference type="EMBL" id="WYV99157.1"/>
    </source>
</evidence>
<reference evidence="2 3" key="1">
    <citation type="submission" date="2024-03" db="EMBL/GenBank/DDBJ databases">
        <title>Isolation and characterization of a phage collection against Pseudomonas putida.</title>
        <authorList>
            <person name="Brauer A."/>
            <person name="Rosendahl S."/>
            <person name="Kangsep A."/>
            <person name="Rikberg R."/>
            <person name="Lewanczyk A.C."/>
            <person name="Horak R."/>
            <person name="Tamman H."/>
        </authorList>
    </citation>
    <scope>NUCLEOTIDE SEQUENCE [LARGE SCALE GENOMIC DNA]</scope>
</reference>
<gene>
    <name evidence="2" type="ORF">Amme3_00161</name>
</gene>
<dbReference type="Proteomes" id="UP001438490">
    <property type="component" value="Segment"/>
</dbReference>
<organism evidence="2 3">
    <name type="scientific">Pseudomonas phage vB_PpuM-Amme-3</name>
    <dbReference type="NCBI Taxonomy" id="3132617"/>
    <lineage>
        <taxon>Viruses</taxon>
        <taxon>Duplodnaviria</taxon>
        <taxon>Heunggongvirae</taxon>
        <taxon>Uroviricota</taxon>
        <taxon>Caudoviricetes</taxon>
        <taxon>Vandenendeviridae</taxon>
        <taxon>Gorskivirinae</taxon>
        <taxon>Tartuvirus</taxon>
        <taxon>Tartuvirus amme3</taxon>
    </lineage>
</organism>
<protein>
    <submittedName>
        <fullName evidence="2">Uncharacterized protein</fullName>
    </submittedName>
</protein>
<proteinExistence type="predicted"/>
<sequence length="118" mass="13561">MITDLFTQRIKRMSSGEDVRGQYIVDDGHGKKIKVTLCDYEEFSRLDHIPAATWFIKDASGMFIYIHTSKRHIAQMWVDFEYGEGRYTVNASKIQKGKPLGEDSKPAFGTATRRGQKR</sequence>
<feature type="region of interest" description="Disordered" evidence="1">
    <location>
        <begin position="94"/>
        <end position="118"/>
    </location>
</feature>
<keyword evidence="3" id="KW-1185">Reference proteome</keyword>
<evidence type="ECO:0000256" key="1">
    <source>
        <dbReference type="SAM" id="MobiDB-lite"/>
    </source>
</evidence>
<dbReference type="EMBL" id="PP496413">
    <property type="protein sequence ID" value="WYV99157.1"/>
    <property type="molecule type" value="Genomic_DNA"/>
</dbReference>
<name>A0AAX4MXG4_9CAUD</name>
<evidence type="ECO:0000313" key="3">
    <source>
        <dbReference type="Proteomes" id="UP001438490"/>
    </source>
</evidence>